<feature type="transmembrane region" description="Helical" evidence="1">
    <location>
        <begin position="78"/>
        <end position="98"/>
    </location>
</feature>
<dbReference type="RefSeq" id="WP_147744153.1">
    <property type="nucleotide sequence ID" value="NZ_VRUR01000002.1"/>
</dbReference>
<keyword evidence="3" id="KW-1185">Reference proteome</keyword>
<accession>A0A5C8V255</accession>
<dbReference type="AlphaFoldDB" id="A0A5C8V255"/>
<feature type="transmembrane region" description="Helical" evidence="1">
    <location>
        <begin position="39"/>
        <end position="58"/>
    </location>
</feature>
<keyword evidence="1" id="KW-0472">Membrane</keyword>
<keyword evidence="1" id="KW-1133">Transmembrane helix</keyword>
<keyword evidence="1" id="KW-0812">Transmembrane</keyword>
<name>A0A5C8V255_9FLAO</name>
<organism evidence="2 3">
    <name type="scientific">Flagellimonas hymeniacidonis</name>
    <dbReference type="NCBI Taxonomy" id="2603628"/>
    <lineage>
        <taxon>Bacteria</taxon>
        <taxon>Pseudomonadati</taxon>
        <taxon>Bacteroidota</taxon>
        <taxon>Flavobacteriia</taxon>
        <taxon>Flavobacteriales</taxon>
        <taxon>Flavobacteriaceae</taxon>
        <taxon>Flagellimonas</taxon>
    </lineage>
</organism>
<evidence type="ECO:0000313" key="2">
    <source>
        <dbReference type="EMBL" id="TXN35421.1"/>
    </source>
</evidence>
<feature type="transmembrane region" description="Helical" evidence="1">
    <location>
        <begin position="6"/>
        <end position="32"/>
    </location>
</feature>
<reference evidence="2 3" key="1">
    <citation type="submission" date="2019-08" db="EMBL/GenBank/DDBJ databases">
        <title>Professor.</title>
        <authorList>
            <person name="Park J.S."/>
        </authorList>
    </citation>
    <scope>NUCLEOTIDE SEQUENCE [LARGE SCALE GENOMIC DNA]</scope>
    <source>
        <strain evidence="2 3">176CP5-101</strain>
    </source>
</reference>
<comment type="caution">
    <text evidence="2">The sequence shown here is derived from an EMBL/GenBank/DDBJ whole genome shotgun (WGS) entry which is preliminary data.</text>
</comment>
<gene>
    <name evidence="2" type="ORF">FVB32_12625</name>
</gene>
<protein>
    <submittedName>
        <fullName evidence="2">Uncharacterized protein</fullName>
    </submittedName>
</protein>
<dbReference type="EMBL" id="VRUR01000002">
    <property type="protein sequence ID" value="TXN35421.1"/>
    <property type="molecule type" value="Genomic_DNA"/>
</dbReference>
<proteinExistence type="predicted"/>
<evidence type="ECO:0000313" key="3">
    <source>
        <dbReference type="Proteomes" id="UP000321456"/>
    </source>
</evidence>
<evidence type="ECO:0000256" key="1">
    <source>
        <dbReference type="SAM" id="Phobius"/>
    </source>
</evidence>
<sequence length="107" mass="11493">METNQYIHFIISGLINGFAHLAVIAACIIIVIKRKNSASILMLVASILTLLFSVGSIIWNKIAAYNGAESLVQATKIISILGAIPYILFALGLLLFAVKHVKRLSAG</sequence>
<dbReference type="Proteomes" id="UP000321456">
    <property type="component" value="Unassembled WGS sequence"/>
</dbReference>